<dbReference type="Pfam" id="PF00593">
    <property type="entry name" value="TonB_dep_Rec_b-barrel"/>
    <property type="match status" value="1"/>
</dbReference>
<evidence type="ECO:0000313" key="14">
    <source>
        <dbReference type="Proteomes" id="UP000006755"/>
    </source>
</evidence>
<dbReference type="STRING" id="745411.B3C1_01905"/>
<dbReference type="PANTHER" id="PTHR40980:SF3">
    <property type="entry name" value="TONB-DEPENDENT RECEPTOR-LIKE BETA-BARREL DOMAIN-CONTAINING PROTEIN"/>
    <property type="match status" value="1"/>
</dbReference>
<evidence type="ECO:0000256" key="7">
    <source>
        <dbReference type="ARBA" id="ARBA00023237"/>
    </source>
</evidence>
<dbReference type="InterPro" id="IPR012910">
    <property type="entry name" value="Plug_dom"/>
</dbReference>
<comment type="caution">
    <text evidence="13">The sequence shown here is derived from an EMBL/GenBank/DDBJ whole genome shotgun (WGS) entry which is preliminary data.</text>
</comment>
<dbReference type="OrthoDB" id="8727862at2"/>
<feature type="domain" description="TonB-dependent receptor plug" evidence="12">
    <location>
        <begin position="63"/>
        <end position="167"/>
    </location>
</feature>
<keyword evidence="13" id="KW-0675">Receptor</keyword>
<dbReference type="PATRIC" id="fig|745411.4.peg.371"/>
<evidence type="ECO:0000256" key="4">
    <source>
        <dbReference type="ARBA" id="ARBA00022692"/>
    </source>
</evidence>
<keyword evidence="10" id="KW-0732">Signal</keyword>
<protein>
    <submittedName>
        <fullName evidence="13">TonB-dependent receptor</fullName>
    </submittedName>
</protein>
<keyword evidence="6 8" id="KW-0472">Membrane</keyword>
<evidence type="ECO:0000256" key="10">
    <source>
        <dbReference type="SAM" id="SignalP"/>
    </source>
</evidence>
<evidence type="ECO:0000259" key="11">
    <source>
        <dbReference type="Pfam" id="PF00593"/>
    </source>
</evidence>
<organism evidence="13 14">
    <name type="scientific">Gallaecimonas xiamenensis 3-C-1</name>
    <dbReference type="NCBI Taxonomy" id="745411"/>
    <lineage>
        <taxon>Bacteria</taxon>
        <taxon>Pseudomonadati</taxon>
        <taxon>Pseudomonadota</taxon>
        <taxon>Gammaproteobacteria</taxon>
        <taxon>Enterobacterales</taxon>
        <taxon>Gallaecimonadaceae</taxon>
        <taxon>Gallaecimonas</taxon>
    </lineage>
</organism>
<dbReference type="InterPro" id="IPR036942">
    <property type="entry name" value="Beta-barrel_TonB_sf"/>
</dbReference>
<evidence type="ECO:0000256" key="9">
    <source>
        <dbReference type="RuleBase" id="RU003357"/>
    </source>
</evidence>
<evidence type="ECO:0000256" key="3">
    <source>
        <dbReference type="ARBA" id="ARBA00022452"/>
    </source>
</evidence>
<reference evidence="13 14" key="1">
    <citation type="journal article" date="2012" name="J. Bacteriol.">
        <title>Genome Sequence of Gallaecimonas xiamenensis Type Strain 3-C-1.</title>
        <authorList>
            <person name="Lai Q."/>
            <person name="Wang L."/>
            <person name="Wang W."/>
            <person name="Shao Z."/>
        </authorList>
    </citation>
    <scope>NUCLEOTIDE SEQUENCE [LARGE SCALE GENOMIC DNA]</scope>
    <source>
        <strain evidence="13 14">3-C-1</strain>
    </source>
</reference>
<gene>
    <name evidence="13" type="ORF">B3C1_01905</name>
</gene>
<dbReference type="Gene3D" id="2.40.170.20">
    <property type="entry name" value="TonB-dependent receptor, beta-barrel domain"/>
    <property type="match status" value="1"/>
</dbReference>
<keyword evidence="3 8" id="KW-1134">Transmembrane beta strand</keyword>
<keyword evidence="14" id="KW-1185">Reference proteome</keyword>
<evidence type="ECO:0000259" key="12">
    <source>
        <dbReference type="Pfam" id="PF07715"/>
    </source>
</evidence>
<dbReference type="Pfam" id="PF07715">
    <property type="entry name" value="Plug"/>
    <property type="match status" value="1"/>
</dbReference>
<evidence type="ECO:0000256" key="2">
    <source>
        <dbReference type="ARBA" id="ARBA00022448"/>
    </source>
</evidence>
<dbReference type="InterPro" id="IPR037066">
    <property type="entry name" value="Plug_dom_sf"/>
</dbReference>
<keyword evidence="7 8" id="KW-0998">Cell outer membrane</keyword>
<sequence length="942" mass="104477">MNPKNKITYLSLLIGTLLCAGQQQAWAQQDPPQAEEGQGDQDETEVIEVRGIRGSIRESLFIKQSATNVVDAIVAEDIGKFPDQNIAEALQRMTGVTITRNGGEGQNIMVRGLGGDYNVTTLNGRRMASEDSSRNFNYDLIAAELVAGVEVAKSPLAVYPEGGIGSVVDIQTRRPLALGGFTLSGSVKSIYEERTGRYSPQGSFLISDTFADNSFGILLTGAYSERTMRIDSYQGEGFYDPAEGIDVQVPVDSNGNGELDQGEPSYESMIPGYVRYSNWQDTRKRIGASLAMQWRPRDDLEFNFDSLYSSYDTNGSQYQISFVTYDEPWTPGVPSVGDLKFDENGRVNYLQLNNGAMAELLNVSTPRNTTTYQAGLNTKWFATDQLSLELDLSQSEAKSKNSGDNRYVVARGFVDSITIDQTSGNLLPDVTLDPALNADQPFGAHYSYNYGTDIADKVDEVRLAGRFLPDMGPVASLDFGVHYAKQTKTRTQFKSKNPSMFSNGGAYFTNSAYDSFDASSVQQMGGMTLFRLPADVLVPANFDHFLEGEAGKHPAPWASFDYDKLYAFYQSINAQAAEDQIKASLQPKDSYAVGEQTLALYLQANLEGELLALPYGLNLGLRGVRTEVNSSGYTLDLAALRFEEVDKDGTTVVRPVGDISDYYGQFSLKDHYTDWLPSLNFKLNLTDQLLYRFSAAKVLTRPNLDYLTPYSSVDLNQFKYNTSNPGLAPLRANQADTTLEWYFSDYGAATVALFYKDIQSFISYGPRGHIDIDGYSFEVNGPDNDQYGATVKGAELAYQQSFEELLPGWLGGFGVQLNYTYTDSSYEDPDKKAAGLPFEGMSKNAYNAVVYYEKYGLQARLAYNWRSKYLLYPDAWGGPQWMADYGQYDFSAGYDLTDNLSVHLEASNLTNERHWGYIKRPEQVAELSRYGRQFALGISAAF</sequence>
<evidence type="ECO:0000256" key="8">
    <source>
        <dbReference type="PROSITE-ProRule" id="PRU01360"/>
    </source>
</evidence>
<dbReference type="eggNOG" id="COG1629">
    <property type="taxonomic scope" value="Bacteria"/>
</dbReference>
<dbReference type="InterPro" id="IPR010104">
    <property type="entry name" value="TonB_rcpt_bac"/>
</dbReference>
<keyword evidence="5 9" id="KW-0798">TonB box</keyword>
<dbReference type="EMBL" id="AMRI01000002">
    <property type="protein sequence ID" value="EKE77526.1"/>
    <property type="molecule type" value="Genomic_DNA"/>
</dbReference>
<proteinExistence type="inferred from homology"/>
<evidence type="ECO:0000313" key="13">
    <source>
        <dbReference type="EMBL" id="EKE77526.1"/>
    </source>
</evidence>
<evidence type="ECO:0000256" key="1">
    <source>
        <dbReference type="ARBA" id="ARBA00004571"/>
    </source>
</evidence>
<keyword evidence="2 8" id="KW-0813">Transport</keyword>
<feature type="chain" id="PRO_5003861685" evidence="10">
    <location>
        <begin position="28"/>
        <end position="942"/>
    </location>
</feature>
<evidence type="ECO:0000256" key="5">
    <source>
        <dbReference type="ARBA" id="ARBA00023077"/>
    </source>
</evidence>
<dbReference type="PANTHER" id="PTHR40980">
    <property type="entry name" value="PLUG DOMAIN-CONTAINING PROTEIN"/>
    <property type="match status" value="1"/>
</dbReference>
<name>K2J3D3_9GAMM</name>
<comment type="subcellular location">
    <subcellularLocation>
        <location evidence="1 8">Cell outer membrane</location>
        <topology evidence="1 8">Multi-pass membrane protein</topology>
    </subcellularLocation>
</comment>
<dbReference type="InterPro" id="IPR000531">
    <property type="entry name" value="Beta-barrel_TonB"/>
</dbReference>
<dbReference type="AlphaFoldDB" id="K2J3D3"/>
<comment type="similarity">
    <text evidence="8 9">Belongs to the TonB-dependent receptor family.</text>
</comment>
<accession>K2J3D3</accession>
<dbReference type="SUPFAM" id="SSF56935">
    <property type="entry name" value="Porins"/>
    <property type="match status" value="1"/>
</dbReference>
<dbReference type="Gene3D" id="2.170.130.10">
    <property type="entry name" value="TonB-dependent receptor, plug domain"/>
    <property type="match status" value="1"/>
</dbReference>
<evidence type="ECO:0000256" key="6">
    <source>
        <dbReference type="ARBA" id="ARBA00023136"/>
    </source>
</evidence>
<dbReference type="CDD" id="cd01347">
    <property type="entry name" value="ligand_gated_channel"/>
    <property type="match status" value="1"/>
</dbReference>
<dbReference type="NCBIfam" id="TIGR01782">
    <property type="entry name" value="TonB-Xanth-Caul"/>
    <property type="match status" value="1"/>
</dbReference>
<dbReference type="InterPro" id="IPR039426">
    <property type="entry name" value="TonB-dep_rcpt-like"/>
</dbReference>
<feature type="signal peptide" evidence="10">
    <location>
        <begin position="1"/>
        <end position="27"/>
    </location>
</feature>
<dbReference type="Proteomes" id="UP000006755">
    <property type="component" value="Unassembled WGS sequence"/>
</dbReference>
<feature type="domain" description="TonB-dependent receptor-like beta-barrel" evidence="11">
    <location>
        <begin position="439"/>
        <end position="909"/>
    </location>
</feature>
<dbReference type="GO" id="GO:0009279">
    <property type="term" value="C:cell outer membrane"/>
    <property type="evidence" value="ECO:0007669"/>
    <property type="project" value="UniProtKB-SubCell"/>
</dbReference>
<dbReference type="RefSeq" id="WP_008482529.1">
    <property type="nucleotide sequence ID" value="NZ_AMRI01000002.1"/>
</dbReference>
<dbReference type="PROSITE" id="PS52016">
    <property type="entry name" value="TONB_DEPENDENT_REC_3"/>
    <property type="match status" value="1"/>
</dbReference>
<keyword evidence="4 8" id="KW-0812">Transmembrane</keyword>